<keyword evidence="1" id="KW-1133">Transmembrane helix</keyword>
<proteinExistence type="predicted"/>
<protein>
    <submittedName>
        <fullName evidence="2">Uncharacterized protein</fullName>
    </submittedName>
</protein>
<reference evidence="2 3" key="1">
    <citation type="submission" date="2019-11" db="EMBL/GenBank/DDBJ databases">
        <authorList>
            <person name="He Y."/>
        </authorList>
    </citation>
    <scope>NUCLEOTIDE SEQUENCE [LARGE SCALE GENOMIC DNA]</scope>
    <source>
        <strain evidence="2 3">SCSIO 58843</strain>
    </source>
</reference>
<keyword evidence="1" id="KW-0472">Membrane</keyword>
<dbReference type="AlphaFoldDB" id="A0A5Q2RG42"/>
<evidence type="ECO:0000313" key="3">
    <source>
        <dbReference type="Proteomes" id="UP000334019"/>
    </source>
</evidence>
<evidence type="ECO:0000256" key="1">
    <source>
        <dbReference type="SAM" id="Phobius"/>
    </source>
</evidence>
<accession>A0A5Q2RG42</accession>
<dbReference type="KEGG" id="atq:GH723_12100"/>
<keyword evidence="3" id="KW-1185">Reference proteome</keyword>
<gene>
    <name evidence="2" type="ORF">GH723_12100</name>
</gene>
<name>A0A5Q2RG42_9ACTN</name>
<feature type="transmembrane region" description="Helical" evidence="1">
    <location>
        <begin position="12"/>
        <end position="32"/>
    </location>
</feature>
<dbReference type="Proteomes" id="UP000334019">
    <property type="component" value="Chromosome"/>
</dbReference>
<sequence>MVLQHRRRRWPWWVTGGTAALLLAVGSFWWIGANVVYYQPLRLGPWIPPPNEGATHLSLVGDTVEVVPARANAEFRVGTSITNRGDHPIRIRDVAPIDADAYFEPIATVMVPVGSHDTADLRPFEPFDLAPNEYAWVGHLYRFRDCPFPSSDPRPLHQRLEEDGELLGRSGYTSWTDLGIEFTTRGWTRHTSVELMAIPILDGVGDVCPAGDGATSD</sequence>
<evidence type="ECO:0000313" key="2">
    <source>
        <dbReference type="EMBL" id="QGG95778.1"/>
    </source>
</evidence>
<dbReference type="EMBL" id="CP045851">
    <property type="protein sequence ID" value="QGG95778.1"/>
    <property type="molecule type" value="Genomic_DNA"/>
</dbReference>
<organism evidence="2 3">
    <name type="scientific">Actinomarinicola tropica</name>
    <dbReference type="NCBI Taxonomy" id="2789776"/>
    <lineage>
        <taxon>Bacteria</taxon>
        <taxon>Bacillati</taxon>
        <taxon>Actinomycetota</taxon>
        <taxon>Acidimicrobiia</taxon>
        <taxon>Acidimicrobiales</taxon>
        <taxon>Iamiaceae</taxon>
        <taxon>Actinomarinicola</taxon>
    </lineage>
</organism>
<keyword evidence="1" id="KW-0812">Transmembrane</keyword>